<name>A0A919YMD6_9BACL</name>
<dbReference type="AlphaFoldDB" id="A0A919YMD6"/>
<evidence type="ECO:0008006" key="3">
    <source>
        <dbReference type="Google" id="ProtNLM"/>
    </source>
</evidence>
<dbReference type="GO" id="GO:0015035">
    <property type="term" value="F:protein-disulfide reductase activity"/>
    <property type="evidence" value="ECO:0007669"/>
    <property type="project" value="InterPro"/>
</dbReference>
<dbReference type="EMBL" id="BOSE01000001">
    <property type="protein sequence ID" value="GIP14824.1"/>
    <property type="molecule type" value="Genomic_DNA"/>
</dbReference>
<comment type="caution">
    <text evidence="1">The sequence shown here is derived from an EMBL/GenBank/DDBJ whole genome shotgun (WGS) entry which is preliminary data.</text>
</comment>
<dbReference type="InterPro" id="IPR007263">
    <property type="entry name" value="DCC1-like"/>
</dbReference>
<reference evidence="1" key="1">
    <citation type="submission" date="2021-03" db="EMBL/GenBank/DDBJ databases">
        <title>Antimicrobial resistance genes in bacteria isolated from Japanese honey, and their potential for conferring macrolide and lincosamide resistance in the American foulbrood pathogen Paenibacillus larvae.</title>
        <authorList>
            <person name="Okamoto M."/>
            <person name="Kumagai M."/>
            <person name="Kanamori H."/>
            <person name="Takamatsu D."/>
        </authorList>
    </citation>
    <scope>NUCLEOTIDE SEQUENCE</scope>
    <source>
        <strain evidence="1">J40TS1</strain>
    </source>
</reference>
<evidence type="ECO:0000313" key="1">
    <source>
        <dbReference type="EMBL" id="GIP14824.1"/>
    </source>
</evidence>
<organism evidence="1 2">
    <name type="scientific">Paenibacillus montaniterrae</name>
    <dbReference type="NCBI Taxonomy" id="429341"/>
    <lineage>
        <taxon>Bacteria</taxon>
        <taxon>Bacillati</taxon>
        <taxon>Bacillota</taxon>
        <taxon>Bacilli</taxon>
        <taxon>Bacillales</taxon>
        <taxon>Paenibacillaceae</taxon>
        <taxon>Paenibacillus</taxon>
    </lineage>
</organism>
<gene>
    <name evidence="1" type="primary">yuxK</name>
    <name evidence="1" type="ORF">J40TS1_04660</name>
</gene>
<proteinExistence type="predicted"/>
<protein>
    <recommendedName>
        <fullName evidence="3">Thiol-disulfide oxidoreductase</fullName>
    </recommendedName>
</protein>
<dbReference type="RefSeq" id="WP_213513013.1">
    <property type="nucleotide sequence ID" value="NZ_BOSE01000001.1"/>
</dbReference>
<dbReference type="Proteomes" id="UP000683139">
    <property type="component" value="Unassembled WGS sequence"/>
</dbReference>
<sequence length="137" mass="15804">MNTAQHANKTILLYDGECSFCNGAVQWIIPRDPHHHIYFAAQQGELGQALRKQYGISDEIDSLVLVDRGKAYVYSAAAIKAAKYLRRAWPLVQLLLLIPAFIRDPIYRYVAKHRYQWFGKQQACLLPTPEIRARYLD</sequence>
<dbReference type="PANTHER" id="PTHR33639">
    <property type="entry name" value="THIOL-DISULFIDE OXIDOREDUCTASE DCC"/>
    <property type="match status" value="1"/>
</dbReference>
<keyword evidence="2" id="KW-1185">Reference proteome</keyword>
<evidence type="ECO:0000313" key="2">
    <source>
        <dbReference type="Proteomes" id="UP000683139"/>
    </source>
</evidence>
<dbReference type="Pfam" id="PF04134">
    <property type="entry name" value="DCC1-like"/>
    <property type="match status" value="1"/>
</dbReference>
<accession>A0A919YMD6</accession>
<dbReference type="PANTHER" id="PTHR33639:SF2">
    <property type="entry name" value="DUF393 DOMAIN-CONTAINING PROTEIN"/>
    <property type="match status" value="1"/>
</dbReference>
<dbReference type="InterPro" id="IPR052927">
    <property type="entry name" value="DCC_oxidoreductase"/>
</dbReference>